<feature type="compositionally biased region" description="Gly residues" evidence="1">
    <location>
        <begin position="19"/>
        <end position="28"/>
    </location>
</feature>
<evidence type="ECO:0000313" key="2">
    <source>
        <dbReference type="EMBL" id="GGX38813.1"/>
    </source>
</evidence>
<dbReference type="AlphaFoldDB" id="A0A918JZU9"/>
<organism evidence="2 3">
    <name type="scientific">Streptomyces fructofermentans</name>
    <dbReference type="NCBI Taxonomy" id="152141"/>
    <lineage>
        <taxon>Bacteria</taxon>
        <taxon>Bacillati</taxon>
        <taxon>Actinomycetota</taxon>
        <taxon>Actinomycetes</taxon>
        <taxon>Kitasatosporales</taxon>
        <taxon>Streptomycetaceae</taxon>
        <taxon>Streptomyces</taxon>
    </lineage>
</organism>
<evidence type="ECO:0008006" key="4">
    <source>
        <dbReference type="Google" id="ProtNLM"/>
    </source>
</evidence>
<protein>
    <recommendedName>
        <fullName evidence="4">Lipoprotein</fullName>
    </recommendedName>
</protein>
<comment type="caution">
    <text evidence="2">The sequence shown here is derived from an EMBL/GenBank/DDBJ whole genome shotgun (WGS) entry which is preliminary data.</text>
</comment>
<dbReference type="EMBL" id="BMWD01000001">
    <property type="protein sequence ID" value="GGX38813.1"/>
    <property type="molecule type" value="Genomic_DNA"/>
</dbReference>
<accession>A0A918JZU9</accession>
<reference evidence="2" key="2">
    <citation type="submission" date="2020-09" db="EMBL/GenBank/DDBJ databases">
        <authorList>
            <person name="Sun Q."/>
            <person name="Ohkuma M."/>
        </authorList>
    </citation>
    <scope>NUCLEOTIDE SEQUENCE</scope>
    <source>
        <strain evidence="2">JCM 4956</strain>
    </source>
</reference>
<keyword evidence="3" id="KW-1185">Reference proteome</keyword>
<dbReference type="RefSeq" id="WP_190033264.1">
    <property type="nucleotide sequence ID" value="NZ_BMWD01000001.1"/>
</dbReference>
<gene>
    <name evidence="2" type="ORF">GCM10010515_01340</name>
</gene>
<reference evidence="2" key="1">
    <citation type="journal article" date="2014" name="Int. J. Syst. Evol. Microbiol.">
        <title>Complete genome sequence of Corynebacterium casei LMG S-19264T (=DSM 44701T), isolated from a smear-ripened cheese.</title>
        <authorList>
            <consortium name="US DOE Joint Genome Institute (JGI-PGF)"/>
            <person name="Walter F."/>
            <person name="Albersmeier A."/>
            <person name="Kalinowski J."/>
            <person name="Ruckert C."/>
        </authorList>
    </citation>
    <scope>NUCLEOTIDE SEQUENCE</scope>
    <source>
        <strain evidence="2">JCM 4956</strain>
    </source>
</reference>
<evidence type="ECO:0000256" key="1">
    <source>
        <dbReference type="SAM" id="MobiDB-lite"/>
    </source>
</evidence>
<proteinExistence type="predicted"/>
<dbReference type="Proteomes" id="UP000645555">
    <property type="component" value="Unassembled WGS sequence"/>
</dbReference>
<name>A0A918JZU9_9ACTN</name>
<sequence>MRRTVAGLAVLGLALAGCGTGRGSGGPEPSGTADGRASGPRWVYDEVLDRDLSLSDVVATSADDVWAAGAARDGKEPSPDDVFLLRRDGARWERRPMPEELGDHLYGARLDPIGSGAEGFLLTASRPGSKTARTVRWDGSRWTALPEIPGGTQPLDVEAFGADDVWVLGLDSRTHHWDGSRWTTSVLPATAVALDGAAPDDLWAVGHRSTAGAGDGGELTQPAALHWDGRSWQQVGTPEYRFPEPVPAEPGASLDQVVVLAADDVRAYGTHTFNHGEGDDEPAEEAVRLRWDGSRWERTPDAEGECAGRAPVALDGGRGFVLAGNRYLAADGACTRITRPRLPGGDGVRPTSRQSLWLSAVEPVPGTGQVLGVGHVQVNQSGDPMDKPVVVSLRR</sequence>
<dbReference type="PROSITE" id="PS51257">
    <property type="entry name" value="PROKAR_LIPOPROTEIN"/>
    <property type="match status" value="1"/>
</dbReference>
<feature type="region of interest" description="Disordered" evidence="1">
    <location>
        <begin position="19"/>
        <end position="39"/>
    </location>
</feature>
<evidence type="ECO:0000313" key="3">
    <source>
        <dbReference type="Proteomes" id="UP000645555"/>
    </source>
</evidence>